<feature type="compositionally biased region" description="Basic and acidic residues" evidence="5">
    <location>
        <begin position="39"/>
        <end position="65"/>
    </location>
</feature>
<feature type="region of interest" description="Disordered" evidence="5">
    <location>
        <begin position="1"/>
        <end position="139"/>
    </location>
</feature>
<feature type="compositionally biased region" description="Basic and acidic residues" evidence="5">
    <location>
        <begin position="164"/>
        <end position="177"/>
    </location>
</feature>
<keyword evidence="4" id="KW-0479">Metal-binding</keyword>
<proteinExistence type="inferred from homology"/>
<comment type="caution">
    <text evidence="7">The sequence shown here is derived from an EMBL/GenBank/DDBJ whole genome shotgun (WGS) entry which is preliminary data.</text>
</comment>
<keyword evidence="8" id="KW-1185">Reference proteome</keyword>
<gene>
    <name evidence="7" type="ORF">P691DRAFT_799164</name>
</gene>
<feature type="region of interest" description="Disordered" evidence="5">
    <location>
        <begin position="461"/>
        <end position="501"/>
    </location>
</feature>
<dbReference type="PROSITE" id="PS00028">
    <property type="entry name" value="ZINC_FINGER_C2H2_1"/>
    <property type="match status" value="1"/>
</dbReference>
<dbReference type="GO" id="GO:0016604">
    <property type="term" value="C:nuclear body"/>
    <property type="evidence" value="ECO:0007669"/>
    <property type="project" value="TreeGrafter"/>
</dbReference>
<evidence type="ECO:0000256" key="3">
    <source>
        <dbReference type="ARBA" id="ARBA00023242"/>
    </source>
</evidence>
<feature type="compositionally biased region" description="Basic and acidic residues" evidence="5">
    <location>
        <begin position="461"/>
        <end position="477"/>
    </location>
</feature>
<organism evidence="7 8">
    <name type="scientific">Macrolepiota fuliginosa MF-IS2</name>
    <dbReference type="NCBI Taxonomy" id="1400762"/>
    <lineage>
        <taxon>Eukaryota</taxon>
        <taxon>Fungi</taxon>
        <taxon>Dikarya</taxon>
        <taxon>Basidiomycota</taxon>
        <taxon>Agaricomycotina</taxon>
        <taxon>Agaricomycetes</taxon>
        <taxon>Agaricomycetidae</taxon>
        <taxon>Agaricales</taxon>
        <taxon>Agaricineae</taxon>
        <taxon>Agaricaceae</taxon>
        <taxon>Macrolepiota</taxon>
    </lineage>
</organism>
<keyword evidence="4" id="KW-0862">Zinc</keyword>
<evidence type="ECO:0000256" key="5">
    <source>
        <dbReference type="SAM" id="MobiDB-lite"/>
    </source>
</evidence>
<dbReference type="AlphaFoldDB" id="A0A9P5XDT3"/>
<feature type="compositionally biased region" description="Pro residues" evidence="5">
    <location>
        <begin position="117"/>
        <end position="129"/>
    </location>
</feature>
<evidence type="ECO:0000256" key="1">
    <source>
        <dbReference type="ARBA" id="ARBA00004123"/>
    </source>
</evidence>
<dbReference type="GO" id="GO:0003676">
    <property type="term" value="F:nucleic acid binding"/>
    <property type="evidence" value="ECO:0007669"/>
    <property type="project" value="InterPro"/>
</dbReference>
<feature type="region of interest" description="Disordered" evidence="5">
    <location>
        <begin position="593"/>
        <end position="621"/>
    </location>
</feature>
<feature type="domain" description="C2H2-type" evidence="6">
    <location>
        <begin position="674"/>
        <end position="697"/>
    </location>
</feature>
<dbReference type="Pfam" id="PF12066">
    <property type="entry name" value="SERRATE_Ars2_N"/>
    <property type="match status" value="1"/>
</dbReference>
<dbReference type="PANTHER" id="PTHR13165">
    <property type="entry name" value="ARSENITE-RESISTANCE PROTEIN 2"/>
    <property type="match status" value="1"/>
</dbReference>
<keyword evidence="4" id="KW-0863">Zinc-finger</keyword>
<dbReference type="EMBL" id="MU151127">
    <property type="protein sequence ID" value="KAF9449552.1"/>
    <property type="molecule type" value="Genomic_DNA"/>
</dbReference>
<feature type="region of interest" description="Disordered" evidence="5">
    <location>
        <begin position="161"/>
        <end position="184"/>
    </location>
</feature>
<evidence type="ECO:0000256" key="4">
    <source>
        <dbReference type="PROSITE-ProRule" id="PRU00042"/>
    </source>
</evidence>
<protein>
    <recommendedName>
        <fullName evidence="6">C2H2-type domain-containing protein</fullName>
    </recommendedName>
</protein>
<feature type="region of interest" description="Disordered" evidence="5">
    <location>
        <begin position="242"/>
        <end position="274"/>
    </location>
</feature>
<dbReference type="OrthoDB" id="342064at2759"/>
<dbReference type="Pfam" id="PF04959">
    <property type="entry name" value="ARS2"/>
    <property type="match status" value="1"/>
</dbReference>
<feature type="region of interest" description="Disordered" evidence="5">
    <location>
        <begin position="301"/>
        <end position="333"/>
    </location>
</feature>
<evidence type="ECO:0000256" key="2">
    <source>
        <dbReference type="ARBA" id="ARBA00005407"/>
    </source>
</evidence>
<dbReference type="GO" id="GO:0031047">
    <property type="term" value="P:regulatory ncRNA-mediated gene silencing"/>
    <property type="evidence" value="ECO:0007669"/>
    <property type="project" value="UniProtKB-ARBA"/>
</dbReference>
<feature type="compositionally biased region" description="Basic and acidic residues" evidence="5">
    <location>
        <begin position="307"/>
        <end position="329"/>
    </location>
</feature>
<dbReference type="SUPFAM" id="SSF54928">
    <property type="entry name" value="RNA-binding domain, RBD"/>
    <property type="match status" value="1"/>
</dbReference>
<accession>A0A9P5XDT3</accession>
<reference evidence="7" key="1">
    <citation type="submission" date="2020-11" db="EMBL/GenBank/DDBJ databases">
        <authorList>
            <consortium name="DOE Joint Genome Institute"/>
            <person name="Ahrendt S."/>
            <person name="Riley R."/>
            <person name="Andreopoulos W."/>
            <person name="Labutti K."/>
            <person name="Pangilinan J."/>
            <person name="Ruiz-Duenas F.J."/>
            <person name="Barrasa J.M."/>
            <person name="Sanchez-Garcia M."/>
            <person name="Camarero S."/>
            <person name="Miyauchi S."/>
            <person name="Serrano A."/>
            <person name="Linde D."/>
            <person name="Babiker R."/>
            <person name="Drula E."/>
            <person name="Ayuso-Fernandez I."/>
            <person name="Pacheco R."/>
            <person name="Padilla G."/>
            <person name="Ferreira P."/>
            <person name="Barriuso J."/>
            <person name="Kellner H."/>
            <person name="Castanera R."/>
            <person name="Alfaro M."/>
            <person name="Ramirez L."/>
            <person name="Pisabarro A.G."/>
            <person name="Kuo A."/>
            <person name="Tritt A."/>
            <person name="Lipzen A."/>
            <person name="He G."/>
            <person name="Yan M."/>
            <person name="Ng V."/>
            <person name="Cullen D."/>
            <person name="Martin F."/>
            <person name="Rosso M.-N."/>
            <person name="Henrissat B."/>
            <person name="Hibbett D."/>
            <person name="Martinez A.T."/>
            <person name="Grigoriev I.V."/>
        </authorList>
    </citation>
    <scope>NUCLEOTIDE SEQUENCE</scope>
    <source>
        <strain evidence="7">MF-IS2</strain>
    </source>
</reference>
<keyword evidence="3" id="KW-0539">Nucleus</keyword>
<name>A0A9P5XDT3_9AGAR</name>
<dbReference type="InterPro" id="IPR007042">
    <property type="entry name" value="SERRATE/Ars2_C"/>
</dbReference>
<dbReference type="InterPro" id="IPR039727">
    <property type="entry name" value="SE/Ars2"/>
</dbReference>
<dbReference type="InterPro" id="IPR021933">
    <property type="entry name" value="SERRATE/Ars2_N"/>
</dbReference>
<feature type="compositionally biased region" description="Low complexity" evidence="5">
    <location>
        <begin position="19"/>
        <end position="35"/>
    </location>
</feature>
<feature type="compositionally biased region" description="Basic and acidic residues" evidence="5">
    <location>
        <begin position="86"/>
        <end position="107"/>
    </location>
</feature>
<dbReference type="PANTHER" id="PTHR13165:SF0">
    <property type="entry name" value="SERRATE RNA EFFECTOR MOLECULE HOMOLOG"/>
    <property type="match status" value="1"/>
</dbReference>
<dbReference type="InterPro" id="IPR035979">
    <property type="entry name" value="RBD_domain_sf"/>
</dbReference>
<dbReference type="GO" id="GO:0008270">
    <property type="term" value="F:zinc ion binding"/>
    <property type="evidence" value="ECO:0007669"/>
    <property type="project" value="UniProtKB-KW"/>
</dbReference>
<dbReference type="CDD" id="cd00590">
    <property type="entry name" value="RRM_SF"/>
    <property type="match status" value="1"/>
</dbReference>
<dbReference type="GO" id="GO:0016070">
    <property type="term" value="P:RNA metabolic process"/>
    <property type="evidence" value="ECO:0007669"/>
    <property type="project" value="UniProtKB-ARBA"/>
</dbReference>
<sequence length="902" mass="102686">MSWSSSYPPPPRRSRSRSPRGSYPPRSSYPDSNYPGDTYRSDWDSFDRDRWSSYDRDRGPYDYGRRRSRSPPSDESRKRRRSVSPYERDRERYDPRPRYNDDYDAHSRGYGYSSPPRRGPPGPYPPSRRAPPDPHTFDFPATLKQYAEWFRYFYPQQAIEEDNADKAAEQEAGDGSKPRNGIRSRWEKYKKEFAANQLQTMFDHHRKSPWFAEKYDPEYQNLRFRVRKEGWKARINTFLDDLESGKFDPDLNETEPEPPSPAAKETSPNNENTTEINGTIAEESKPSGGDDEMQFTVEADEEAVDPDVSRVEANGKHPSDAKRTNRGEEISVPPEGNQVMIRTIPPDIGRVKLEEACTKVPGFVYLALGDPLQKRNFYRAGWIRFQDDADMTFAITELSEKKIEGFKLHVSHVVRPFTNRIRFTPDVASRPERLEKDLVNAKVLVTQLEEEATKFRSTKASELKLKPKSNGEAKPEEDAPMAAPEEIEEEPDPEPRERGGDAVERRVEKIMADLREQGLVDVNNEKEYEEKKTVVSLDLYLAYLRAAFHTCYYCAVVTDHLEELQRKCIKHERKPLATISSVSVDIESAEKDKKVDDIEKDAAEQEKESKEKDNKEKKDDKRNDGRWLEWLDSKIALLINRDGVDPREYGGKSYEEELSKAAEPHIKQEDEGKFRCKTCQKLFRATSFVEKHIANKHPELVKHLDDLPYFNNFVLDPHRIQPFTHPPPTVGNASQAPPPQAYGIQGPAYHGEYGRVAGHYPYPPGAYPPPPPPYSGYWDPYAYPGPYGPPGPYPPPPMPPRRDEGANTARRLSERISGFATETTVPAGAGLPPKPAPAVFDSVLTSGSVPVRRNSRNNGSQAGGLPPPPPPDAKEDPRAAAGKRVSYHDMDLVAEGDVELFY</sequence>
<dbReference type="PROSITE" id="PS50157">
    <property type="entry name" value="ZINC_FINGER_C2H2_2"/>
    <property type="match status" value="1"/>
</dbReference>
<comment type="similarity">
    <text evidence="2">Belongs to the ARS2 family.</text>
</comment>
<evidence type="ECO:0000313" key="8">
    <source>
        <dbReference type="Proteomes" id="UP000807342"/>
    </source>
</evidence>
<feature type="region of interest" description="Disordered" evidence="5">
    <location>
        <begin position="792"/>
        <end position="884"/>
    </location>
</feature>
<evidence type="ECO:0000259" key="6">
    <source>
        <dbReference type="PROSITE" id="PS50157"/>
    </source>
</evidence>
<evidence type="ECO:0000313" key="7">
    <source>
        <dbReference type="EMBL" id="KAF9449552.1"/>
    </source>
</evidence>
<dbReference type="Proteomes" id="UP000807342">
    <property type="component" value="Unassembled WGS sequence"/>
</dbReference>
<dbReference type="InterPro" id="IPR013087">
    <property type="entry name" value="Znf_C2H2_type"/>
</dbReference>
<comment type="subcellular location">
    <subcellularLocation>
        <location evidence="1">Nucleus</location>
    </subcellularLocation>
</comment>